<dbReference type="InterPro" id="IPR010690">
    <property type="entry name" value="YqfD"/>
</dbReference>
<keyword evidence="3" id="KW-1185">Reference proteome</keyword>
<proteinExistence type="predicted"/>
<organism evidence="2 3">
    <name type="scientific">Alicyclobacillus fodiniaquatilis</name>
    <dbReference type="NCBI Taxonomy" id="1661150"/>
    <lineage>
        <taxon>Bacteria</taxon>
        <taxon>Bacillati</taxon>
        <taxon>Bacillota</taxon>
        <taxon>Bacilli</taxon>
        <taxon>Bacillales</taxon>
        <taxon>Alicyclobacillaceae</taxon>
        <taxon>Alicyclobacillus</taxon>
    </lineage>
</organism>
<sequence length="393" mass="43698">MKYSSFEYALYGELTLLLRGPDVGVCLAHLQQQGVPLRFVRVRGAVGYCNISLRDFDVVYRTCRSRRVRFRIVARHGLPFWRKRLWRRKSFAFGAVLFVCIIYAMSSMVWQINITGPKDEEGVAEIQDAAKTVGLYVGQAKSRLPDPATLQQQILSHAPDFVWVGVQTTGSVTQIQALPKVEGIKKENLKPHDIVASIPAVIRQISASRGRVVVKENQYVHPGQVLISGNLSGGAKNVPAAGQVLAEVWYTSKVTVPLKVKQEGLTGASVKRDYLCVGPFKLRVWGFAEPHFAATYERDERTEWKIGSFVLPVQWQNTRMYEVTQATENKSVQVAKQTALRLAKEDVETKTGGESRILGQSVLHPQVAHGTLYETVLTRVEQDIGVAAPTSAP</sequence>
<protein>
    <submittedName>
        <fullName evidence="2">Sporulation protein YqfD</fullName>
    </submittedName>
</protein>
<accession>A0ABW4JQP9</accession>
<evidence type="ECO:0000313" key="3">
    <source>
        <dbReference type="Proteomes" id="UP001597079"/>
    </source>
</evidence>
<keyword evidence="1" id="KW-1133">Transmembrane helix</keyword>
<dbReference type="EMBL" id="JBHUCX010000099">
    <property type="protein sequence ID" value="MFD1677810.1"/>
    <property type="molecule type" value="Genomic_DNA"/>
</dbReference>
<dbReference type="Proteomes" id="UP001597079">
    <property type="component" value="Unassembled WGS sequence"/>
</dbReference>
<keyword evidence="1" id="KW-0812">Transmembrane</keyword>
<comment type="caution">
    <text evidence="2">The sequence shown here is derived from an EMBL/GenBank/DDBJ whole genome shotgun (WGS) entry which is preliminary data.</text>
</comment>
<dbReference type="PIRSF" id="PIRSF029895">
    <property type="entry name" value="SpoIV"/>
    <property type="match status" value="1"/>
</dbReference>
<keyword evidence="1" id="KW-0472">Membrane</keyword>
<reference evidence="3" key="1">
    <citation type="journal article" date="2019" name="Int. J. Syst. Evol. Microbiol.">
        <title>The Global Catalogue of Microorganisms (GCM) 10K type strain sequencing project: providing services to taxonomists for standard genome sequencing and annotation.</title>
        <authorList>
            <consortium name="The Broad Institute Genomics Platform"/>
            <consortium name="The Broad Institute Genome Sequencing Center for Infectious Disease"/>
            <person name="Wu L."/>
            <person name="Ma J."/>
        </authorList>
    </citation>
    <scope>NUCLEOTIDE SEQUENCE [LARGE SCALE GENOMIC DNA]</scope>
    <source>
        <strain evidence="3">CGMCC 1.12286</strain>
    </source>
</reference>
<evidence type="ECO:0000313" key="2">
    <source>
        <dbReference type="EMBL" id="MFD1677810.1"/>
    </source>
</evidence>
<dbReference type="RefSeq" id="WP_377945725.1">
    <property type="nucleotide sequence ID" value="NZ_JBHUCX010000099.1"/>
</dbReference>
<gene>
    <name evidence="2" type="ORF">ACFSB2_24405</name>
</gene>
<dbReference type="Pfam" id="PF06898">
    <property type="entry name" value="YqfD"/>
    <property type="match status" value="1"/>
</dbReference>
<name>A0ABW4JQP9_9BACL</name>
<feature type="transmembrane region" description="Helical" evidence="1">
    <location>
        <begin position="91"/>
        <end position="110"/>
    </location>
</feature>
<evidence type="ECO:0000256" key="1">
    <source>
        <dbReference type="SAM" id="Phobius"/>
    </source>
</evidence>